<dbReference type="GeneID" id="300654041"/>
<evidence type="ECO:0000313" key="2">
    <source>
        <dbReference type="EMBL" id="NBG96594.1"/>
    </source>
</evidence>
<organism evidence="2 3">
    <name type="scientific">Pyruvatibacter mobilis</name>
    <dbReference type="NCBI Taxonomy" id="1712261"/>
    <lineage>
        <taxon>Bacteria</taxon>
        <taxon>Pseudomonadati</taxon>
        <taxon>Pseudomonadota</taxon>
        <taxon>Alphaproteobacteria</taxon>
        <taxon>Hyphomicrobiales</taxon>
        <taxon>Parvibaculaceae</taxon>
        <taxon>Pyruvatibacter</taxon>
    </lineage>
</organism>
<keyword evidence="3" id="KW-1185">Reference proteome</keyword>
<evidence type="ECO:0000256" key="1">
    <source>
        <dbReference type="SAM" id="MobiDB-lite"/>
    </source>
</evidence>
<accession>A0A845QDW1</accession>
<feature type="region of interest" description="Disordered" evidence="1">
    <location>
        <begin position="116"/>
        <end position="174"/>
    </location>
</feature>
<dbReference type="InterPro" id="IPR036760">
    <property type="entry name" value="SspB-like_sf"/>
</dbReference>
<dbReference type="Pfam" id="PF04386">
    <property type="entry name" value="SspB"/>
    <property type="match status" value="1"/>
</dbReference>
<reference evidence="2 3" key="1">
    <citation type="journal article" date="2016" name="Int. J. Syst. Evol. Microbiol.">
        <title>Pyruvatibacter mobilis gen. nov., sp. nov., a marine bacterium from the culture broth of Picochlorum sp. 122.</title>
        <authorList>
            <person name="Wang G."/>
            <person name="Tang M."/>
            <person name="Wu H."/>
            <person name="Dai S."/>
            <person name="Li T."/>
            <person name="Chen C."/>
            <person name="He H."/>
            <person name="Fan J."/>
            <person name="Xiang W."/>
            <person name="Li X."/>
        </authorList>
    </citation>
    <scope>NUCLEOTIDE SEQUENCE [LARGE SCALE GENOMIC DNA]</scope>
    <source>
        <strain evidence="2 3">GYP-11</strain>
    </source>
</reference>
<dbReference type="InterPro" id="IPR007481">
    <property type="entry name" value="SspB"/>
</dbReference>
<comment type="caution">
    <text evidence="2">The sequence shown here is derived from an EMBL/GenBank/DDBJ whole genome shotgun (WGS) entry which is preliminary data.</text>
</comment>
<dbReference type="SUPFAM" id="SSF101738">
    <property type="entry name" value="SspB-like"/>
    <property type="match status" value="1"/>
</dbReference>
<dbReference type="AlphaFoldDB" id="A0A845QDW1"/>
<protein>
    <recommendedName>
        <fullName evidence="4">Stringent starvation protein B</fullName>
    </recommendedName>
</protein>
<evidence type="ECO:0000313" key="3">
    <source>
        <dbReference type="Proteomes" id="UP000470384"/>
    </source>
</evidence>
<gene>
    <name evidence="2" type="ORF">GTQ45_12705</name>
</gene>
<dbReference type="RefSeq" id="WP_160588636.1">
    <property type="nucleotide sequence ID" value="NZ_BMHN01000001.1"/>
</dbReference>
<sequence length="174" mass="18953">MPTDSIQYDILAREALRQVVHDVLEQAQREGLPGEHHFFITFATQAPGVVMSDELRSDFPDEMTIVLQHQYWDLEVSRDRFAVKLAFGGVPRELVVPFKAVTGFFDPSVQFGLQFAPSPQEGTGTPAPAPAPAEETAGDTMPPVPGPAEIDTSDEAGDGETQGEVVSLDAFRKK</sequence>
<dbReference type="Gene3D" id="2.30.30.220">
    <property type="entry name" value="SspB-like"/>
    <property type="match status" value="1"/>
</dbReference>
<name>A0A845QDW1_9HYPH</name>
<proteinExistence type="predicted"/>
<dbReference type="OrthoDB" id="9800412at2"/>
<dbReference type="Proteomes" id="UP000470384">
    <property type="component" value="Unassembled WGS sequence"/>
</dbReference>
<evidence type="ECO:0008006" key="4">
    <source>
        <dbReference type="Google" id="ProtNLM"/>
    </source>
</evidence>
<dbReference type="EMBL" id="WXYQ01000009">
    <property type="protein sequence ID" value="NBG96594.1"/>
    <property type="molecule type" value="Genomic_DNA"/>
</dbReference>